<evidence type="ECO:0000313" key="3">
    <source>
        <dbReference type="Proteomes" id="UP000541558"/>
    </source>
</evidence>
<sequence length="104" mass="11423">MYSYARPFADPARCPRASLQPTLHHTLDYTEDSAQAPHALAHIAPPPSWESPYSSSSTSSSRPSIAPRSTLRPYEPYDERSVGRRLRDAGTYAMGGGSDGWVLE</sequence>
<comment type="caution">
    <text evidence="2">The sequence shown here is derived from an EMBL/GenBank/DDBJ whole genome shotgun (WGS) entry which is preliminary data.</text>
</comment>
<gene>
    <name evidence="2" type="ORF">D9611_006164</name>
</gene>
<dbReference type="AlphaFoldDB" id="A0A8H5FLI7"/>
<evidence type="ECO:0000256" key="1">
    <source>
        <dbReference type="SAM" id="MobiDB-lite"/>
    </source>
</evidence>
<protein>
    <submittedName>
        <fullName evidence="2">Uncharacterized protein</fullName>
    </submittedName>
</protein>
<evidence type="ECO:0000313" key="2">
    <source>
        <dbReference type="EMBL" id="KAF5341234.1"/>
    </source>
</evidence>
<feature type="compositionally biased region" description="Low complexity" evidence="1">
    <location>
        <begin position="34"/>
        <end position="43"/>
    </location>
</feature>
<name>A0A8H5FLI7_9AGAR</name>
<keyword evidence="3" id="KW-1185">Reference proteome</keyword>
<dbReference type="Proteomes" id="UP000541558">
    <property type="component" value="Unassembled WGS sequence"/>
</dbReference>
<reference evidence="2 3" key="1">
    <citation type="journal article" date="2020" name="ISME J.">
        <title>Uncovering the hidden diversity of litter-decomposition mechanisms in mushroom-forming fungi.</title>
        <authorList>
            <person name="Floudas D."/>
            <person name="Bentzer J."/>
            <person name="Ahren D."/>
            <person name="Johansson T."/>
            <person name="Persson P."/>
            <person name="Tunlid A."/>
        </authorList>
    </citation>
    <scope>NUCLEOTIDE SEQUENCE [LARGE SCALE GENOMIC DNA]</scope>
    <source>
        <strain evidence="2 3">CBS 175.51</strain>
    </source>
</reference>
<feature type="region of interest" description="Disordered" evidence="1">
    <location>
        <begin position="27"/>
        <end position="104"/>
    </location>
</feature>
<feature type="compositionally biased region" description="Low complexity" evidence="1">
    <location>
        <begin position="50"/>
        <end position="69"/>
    </location>
</feature>
<dbReference type="EMBL" id="JAACJK010000002">
    <property type="protein sequence ID" value="KAF5341234.1"/>
    <property type="molecule type" value="Genomic_DNA"/>
</dbReference>
<accession>A0A8H5FLI7</accession>
<organism evidence="2 3">
    <name type="scientific">Ephemerocybe angulata</name>
    <dbReference type="NCBI Taxonomy" id="980116"/>
    <lineage>
        <taxon>Eukaryota</taxon>
        <taxon>Fungi</taxon>
        <taxon>Dikarya</taxon>
        <taxon>Basidiomycota</taxon>
        <taxon>Agaricomycotina</taxon>
        <taxon>Agaricomycetes</taxon>
        <taxon>Agaricomycetidae</taxon>
        <taxon>Agaricales</taxon>
        <taxon>Agaricineae</taxon>
        <taxon>Psathyrellaceae</taxon>
        <taxon>Ephemerocybe</taxon>
    </lineage>
</organism>
<feature type="compositionally biased region" description="Gly residues" evidence="1">
    <location>
        <begin position="93"/>
        <end position="104"/>
    </location>
</feature>
<feature type="compositionally biased region" description="Basic and acidic residues" evidence="1">
    <location>
        <begin position="75"/>
        <end position="88"/>
    </location>
</feature>
<proteinExistence type="predicted"/>